<dbReference type="InterPro" id="IPR051332">
    <property type="entry name" value="Fosfomycin_Res_Enzymes"/>
</dbReference>
<dbReference type="InterPro" id="IPR037523">
    <property type="entry name" value="VOC_core"/>
</dbReference>
<evidence type="ECO:0000313" key="4">
    <source>
        <dbReference type="Proteomes" id="UP000245369"/>
    </source>
</evidence>
<name>A0ABN5LI91_9STRE</name>
<evidence type="ECO:0000259" key="2">
    <source>
        <dbReference type="PROSITE" id="PS51819"/>
    </source>
</evidence>
<feature type="domain" description="VOC" evidence="2">
    <location>
        <begin position="5"/>
        <end position="133"/>
    </location>
</feature>
<dbReference type="SUPFAM" id="SSF54593">
    <property type="entry name" value="Glyoxalase/Bleomycin resistance protein/Dihydroxybiphenyl dioxygenase"/>
    <property type="match status" value="1"/>
</dbReference>
<dbReference type="Gene3D" id="3.10.180.10">
    <property type="entry name" value="2,3-Dihydroxybiphenyl 1,2-Dioxygenase, domain 1"/>
    <property type="match status" value="1"/>
</dbReference>
<dbReference type="InterPro" id="IPR004360">
    <property type="entry name" value="Glyas_Fos-R_dOase_dom"/>
</dbReference>
<dbReference type="CDD" id="cd08352">
    <property type="entry name" value="VOC_Bs_YwkD_like"/>
    <property type="match status" value="1"/>
</dbReference>
<dbReference type="PROSITE" id="PS51819">
    <property type="entry name" value="VOC"/>
    <property type="match status" value="1"/>
</dbReference>
<evidence type="ECO:0000313" key="3">
    <source>
        <dbReference type="EMBL" id="AWN20778.1"/>
    </source>
</evidence>
<protein>
    <submittedName>
        <fullName evidence="3">VOC family protein</fullName>
    </submittedName>
</protein>
<evidence type="ECO:0000256" key="1">
    <source>
        <dbReference type="ARBA" id="ARBA00022723"/>
    </source>
</evidence>
<proteinExistence type="predicted"/>
<dbReference type="PANTHER" id="PTHR36113:SF6">
    <property type="entry name" value="FOSFOMYCIN RESISTANCE PROTEIN FOSX"/>
    <property type="match status" value="1"/>
</dbReference>
<dbReference type="Proteomes" id="UP000245369">
    <property type="component" value="Chromosome"/>
</dbReference>
<dbReference type="PROSITE" id="PS00934">
    <property type="entry name" value="GLYOXALASE_I_1"/>
    <property type="match status" value="1"/>
</dbReference>
<sequence length="133" mass="15363">MNLKAIHHVAIIVSDYEKSRDFYVNKLGFAVIREHHRPERHDYKLDLRCGQAELEIFGNKTTDPAYQAPPKRLSFPEACGLRHLAFRVENIEAVVKELANQGIESLPIRKDDFTGEKMTFFFDPDGLPLELHE</sequence>
<dbReference type="Pfam" id="PF00903">
    <property type="entry name" value="Glyoxalase"/>
    <property type="match status" value="1"/>
</dbReference>
<dbReference type="InterPro" id="IPR018146">
    <property type="entry name" value="Glyoxalase_1_CS"/>
</dbReference>
<keyword evidence="4" id="KW-1185">Reference proteome</keyword>
<dbReference type="RefSeq" id="WP_002959196.1">
    <property type="nucleotide sequence ID" value="NZ_CP029490.1"/>
</dbReference>
<keyword evidence="1" id="KW-0479">Metal-binding</keyword>
<reference evidence="3 4" key="1">
    <citation type="submission" date="2018-05" db="EMBL/GenBank/DDBJ databases">
        <title>Complete genome sequences of Streptococcus sobrinus.</title>
        <authorList>
            <person name="Sales M."/>
            <person name="Jensen P.A."/>
        </authorList>
    </citation>
    <scope>NUCLEOTIDE SEQUENCE [LARGE SCALE GENOMIC DNA]</scope>
    <source>
        <strain evidence="3 4">SL1</strain>
    </source>
</reference>
<dbReference type="InterPro" id="IPR029068">
    <property type="entry name" value="Glyas_Bleomycin-R_OHBP_Dase"/>
</dbReference>
<dbReference type="EMBL" id="CP029490">
    <property type="protein sequence ID" value="AWN20778.1"/>
    <property type="molecule type" value="Genomic_DNA"/>
</dbReference>
<dbReference type="InterPro" id="IPR037478">
    <property type="entry name" value="YwkD-like_dom"/>
</dbReference>
<gene>
    <name evidence="3" type="ORF">DK182_05210</name>
</gene>
<accession>A0ABN5LI91</accession>
<dbReference type="PANTHER" id="PTHR36113">
    <property type="entry name" value="LYASE, PUTATIVE-RELATED-RELATED"/>
    <property type="match status" value="1"/>
</dbReference>
<organism evidence="3 4">
    <name type="scientific">Streptococcus sobrinus</name>
    <dbReference type="NCBI Taxonomy" id="1310"/>
    <lineage>
        <taxon>Bacteria</taxon>
        <taxon>Bacillati</taxon>
        <taxon>Bacillota</taxon>
        <taxon>Bacilli</taxon>
        <taxon>Lactobacillales</taxon>
        <taxon>Streptococcaceae</taxon>
        <taxon>Streptococcus</taxon>
    </lineage>
</organism>
<dbReference type="GeneID" id="93923909"/>